<keyword evidence="1 2" id="KW-0436">Ligase</keyword>
<dbReference type="InterPro" id="IPR030855">
    <property type="entry name" value="Bifunct_BirA"/>
</dbReference>
<evidence type="ECO:0000256" key="2">
    <source>
        <dbReference type="HAMAP-Rule" id="MF_00978"/>
    </source>
</evidence>
<dbReference type="InterPro" id="IPR013196">
    <property type="entry name" value="HTH_11"/>
</dbReference>
<proteinExistence type="inferred from homology"/>
<dbReference type="InterPro" id="IPR045864">
    <property type="entry name" value="aa-tRNA-synth_II/BPL/LPL"/>
</dbReference>
<name>A0A1M6MNH8_9BACL</name>
<dbReference type="Proteomes" id="UP000184016">
    <property type="component" value="Unassembled WGS sequence"/>
</dbReference>
<organism evidence="4 5">
    <name type="scientific">Alicyclobacillus tolerans</name>
    <dbReference type="NCBI Taxonomy" id="90970"/>
    <lineage>
        <taxon>Bacteria</taxon>
        <taxon>Bacillati</taxon>
        <taxon>Bacillota</taxon>
        <taxon>Bacilli</taxon>
        <taxon>Bacillales</taxon>
        <taxon>Alicyclobacillaceae</taxon>
        <taxon>Alicyclobacillus</taxon>
    </lineage>
</organism>
<dbReference type="GO" id="GO:0009249">
    <property type="term" value="P:protein lipoylation"/>
    <property type="evidence" value="ECO:0007669"/>
    <property type="project" value="UniProtKB-ARBA"/>
</dbReference>
<dbReference type="InterPro" id="IPR008988">
    <property type="entry name" value="Transcriptional_repressor_C"/>
</dbReference>
<dbReference type="EC" id="6.3.4.15" evidence="2"/>
<dbReference type="SUPFAM" id="SSF55681">
    <property type="entry name" value="Class II aaRS and biotin synthetases"/>
    <property type="match status" value="1"/>
</dbReference>
<dbReference type="InterPro" id="IPR036388">
    <property type="entry name" value="WH-like_DNA-bd_sf"/>
</dbReference>
<dbReference type="Gene3D" id="1.10.10.10">
    <property type="entry name" value="Winged helix-like DNA-binding domain superfamily/Winged helix DNA-binding domain"/>
    <property type="match status" value="1"/>
</dbReference>
<keyword evidence="2" id="KW-0804">Transcription</keyword>
<dbReference type="GO" id="GO:0006355">
    <property type="term" value="P:regulation of DNA-templated transcription"/>
    <property type="evidence" value="ECO:0007669"/>
    <property type="project" value="UniProtKB-UniRule"/>
</dbReference>
<dbReference type="InterPro" id="IPR004143">
    <property type="entry name" value="BPL_LPL_catalytic"/>
</dbReference>
<evidence type="ECO:0000259" key="3">
    <source>
        <dbReference type="PROSITE" id="PS51733"/>
    </source>
</evidence>
<dbReference type="PROSITE" id="PS51733">
    <property type="entry name" value="BPL_LPL_CATALYTIC"/>
    <property type="match status" value="1"/>
</dbReference>
<dbReference type="HAMAP" id="MF_00978">
    <property type="entry name" value="Bifunct_BirA"/>
    <property type="match status" value="1"/>
</dbReference>
<dbReference type="STRING" id="1830138.SAMN05443507_104124"/>
<keyword evidence="5" id="KW-1185">Reference proteome</keyword>
<feature type="binding site" evidence="2">
    <location>
        <begin position="100"/>
        <end position="102"/>
    </location>
    <ligand>
        <name>biotin</name>
        <dbReference type="ChEBI" id="CHEBI:57586"/>
    </ligand>
</feature>
<keyword evidence="2" id="KW-0238">DNA-binding</keyword>
<dbReference type="PANTHER" id="PTHR12835">
    <property type="entry name" value="BIOTIN PROTEIN LIGASE"/>
    <property type="match status" value="1"/>
</dbReference>
<comment type="similarity">
    <text evidence="2">Belongs to the biotin--protein ligase family.</text>
</comment>
<dbReference type="InterPro" id="IPR036390">
    <property type="entry name" value="WH_DNA-bd_sf"/>
</dbReference>
<keyword evidence="2" id="KW-0805">Transcription regulation</keyword>
<feature type="domain" description="BPL/LPL catalytic" evidence="3">
    <location>
        <begin position="73"/>
        <end position="267"/>
    </location>
</feature>
<dbReference type="NCBIfam" id="TIGR00121">
    <property type="entry name" value="birA_ligase"/>
    <property type="match status" value="1"/>
</dbReference>
<comment type="catalytic activity">
    <reaction evidence="2">
        <text>biotin + L-lysyl-[protein] + ATP = N(6)-biotinyl-L-lysyl-[protein] + AMP + diphosphate + H(+)</text>
        <dbReference type="Rhea" id="RHEA:11756"/>
        <dbReference type="Rhea" id="RHEA-COMP:9752"/>
        <dbReference type="Rhea" id="RHEA-COMP:10505"/>
        <dbReference type="ChEBI" id="CHEBI:15378"/>
        <dbReference type="ChEBI" id="CHEBI:29969"/>
        <dbReference type="ChEBI" id="CHEBI:30616"/>
        <dbReference type="ChEBI" id="CHEBI:33019"/>
        <dbReference type="ChEBI" id="CHEBI:57586"/>
        <dbReference type="ChEBI" id="CHEBI:83144"/>
        <dbReference type="ChEBI" id="CHEBI:456215"/>
        <dbReference type="EC" id="6.3.4.15"/>
    </reaction>
</comment>
<accession>A0A1M6MNH8</accession>
<dbReference type="SUPFAM" id="SSF50037">
    <property type="entry name" value="C-terminal domain of transcriptional repressors"/>
    <property type="match status" value="1"/>
</dbReference>
<gene>
    <name evidence="2" type="primary">birA</name>
    <name evidence="4" type="ORF">SAMN05443507_104124</name>
</gene>
<feature type="binding site" evidence="2">
    <location>
        <begin position="128"/>
        <end position="130"/>
    </location>
    <ligand>
        <name>biotin</name>
        <dbReference type="ChEBI" id="CHEBI:57586"/>
    </ligand>
</feature>
<keyword evidence="2" id="KW-0092">Biotin</keyword>
<dbReference type="SUPFAM" id="SSF46785">
    <property type="entry name" value="Winged helix' DNA-binding domain"/>
    <property type="match status" value="1"/>
</dbReference>
<dbReference type="EMBL" id="FRAF01000004">
    <property type="protein sequence ID" value="SHJ85007.1"/>
    <property type="molecule type" value="Genomic_DNA"/>
</dbReference>
<dbReference type="Gene3D" id="3.30.930.10">
    <property type="entry name" value="Bira Bifunctional Protein, Domain 2"/>
    <property type="match status" value="1"/>
</dbReference>
<sequence length="338" mass="37634">MTWRSDTENIRLHLAELFIEHLGEPLSGEQLSREIGISRTAIWKHMEYLTEIGFQFDAAPRRGYTLKEIPDCPLQPVVVRYLKNSTTLGRQVTHRSRVHSTNTIASELLSQGAPHGTAVTADEQSGGRGRRGRSWISPFGGLWMSLLLTRPLPLHRAGEITLLAGVATARALEHTFGLPARIKWPNDILLHQKKICGILAEIRADGENVHSVILGIGMNVNLTENDILPELRNKASSLQMETGQRFSRAEVMGAILNEFNPMYTELVENGGGFAKVQEEWLSLCAHLGDWIEVQLGTERKRGLCLSIDRNGVLLMKMDNGQEIRVPSGEIVASETICY</sequence>
<dbReference type="Pfam" id="PF08279">
    <property type="entry name" value="HTH_11"/>
    <property type="match status" value="1"/>
</dbReference>
<feature type="DNA-binding region" description="H-T-H motif" evidence="2">
    <location>
        <begin position="28"/>
        <end position="47"/>
    </location>
</feature>
<keyword evidence="2" id="KW-0547">Nucleotide-binding</keyword>
<keyword evidence="2" id="KW-0067">ATP-binding</keyword>
<dbReference type="CDD" id="cd16442">
    <property type="entry name" value="BPL"/>
    <property type="match status" value="1"/>
</dbReference>
<dbReference type="GO" id="GO:0016740">
    <property type="term" value="F:transferase activity"/>
    <property type="evidence" value="ECO:0007669"/>
    <property type="project" value="UniProtKB-ARBA"/>
</dbReference>
<dbReference type="RefSeq" id="WP_165611936.1">
    <property type="nucleotide sequence ID" value="NZ_FRAF01000004.1"/>
</dbReference>
<dbReference type="Pfam" id="PF03099">
    <property type="entry name" value="BPL_LplA_LipB"/>
    <property type="match status" value="1"/>
</dbReference>
<evidence type="ECO:0000313" key="5">
    <source>
        <dbReference type="Proteomes" id="UP000184016"/>
    </source>
</evidence>
<reference evidence="5" key="1">
    <citation type="submission" date="2016-11" db="EMBL/GenBank/DDBJ databases">
        <authorList>
            <person name="Varghese N."/>
            <person name="Submissions S."/>
        </authorList>
    </citation>
    <scope>NUCLEOTIDE SEQUENCE [LARGE SCALE GENOMIC DNA]</scope>
    <source>
        <strain evidence="5">USBA-503</strain>
    </source>
</reference>
<dbReference type="GO" id="GO:0004077">
    <property type="term" value="F:biotin--[biotin carboxyl-carrier protein] ligase activity"/>
    <property type="evidence" value="ECO:0007669"/>
    <property type="project" value="UniProtKB-UniRule"/>
</dbReference>
<protein>
    <recommendedName>
        <fullName evidence="2">Bifunctional ligase/repressor BirA</fullName>
    </recommendedName>
    <alternativeName>
        <fullName evidence="2">Biotin--[acetyl-CoA-carboxylase] ligase</fullName>
        <ecNumber evidence="2">6.3.4.15</ecNumber>
    </alternativeName>
    <alternativeName>
        <fullName evidence="2">Biotin--protein ligase</fullName>
    </alternativeName>
    <alternativeName>
        <fullName evidence="2">Biotin-[acetyl-CoA carboxylase] synthetase</fullName>
    </alternativeName>
</protein>
<comment type="function">
    <text evidence="2">Acts both as a biotin--[acetyl-CoA-carboxylase] ligase and a repressor.</text>
</comment>
<feature type="binding site" evidence="2">
    <location>
        <position position="124"/>
    </location>
    <ligand>
        <name>biotin</name>
        <dbReference type="ChEBI" id="CHEBI:57586"/>
    </ligand>
</feature>
<dbReference type="GO" id="GO:0005737">
    <property type="term" value="C:cytoplasm"/>
    <property type="evidence" value="ECO:0007669"/>
    <property type="project" value="TreeGrafter"/>
</dbReference>
<dbReference type="GO" id="GO:0003677">
    <property type="term" value="F:DNA binding"/>
    <property type="evidence" value="ECO:0007669"/>
    <property type="project" value="UniProtKB-UniRule"/>
</dbReference>
<dbReference type="GO" id="GO:0005524">
    <property type="term" value="F:ATP binding"/>
    <property type="evidence" value="ECO:0007669"/>
    <property type="project" value="UniProtKB-UniRule"/>
</dbReference>
<evidence type="ECO:0000313" key="4">
    <source>
        <dbReference type="EMBL" id="SHJ85007.1"/>
    </source>
</evidence>
<dbReference type="PANTHER" id="PTHR12835:SF5">
    <property type="entry name" value="BIOTIN--PROTEIN LIGASE"/>
    <property type="match status" value="1"/>
</dbReference>
<evidence type="ECO:0000256" key="1">
    <source>
        <dbReference type="ARBA" id="ARBA00022598"/>
    </source>
</evidence>
<dbReference type="InterPro" id="IPR004408">
    <property type="entry name" value="Biotin_CoA_COase_ligase"/>
</dbReference>
<keyword evidence="2" id="KW-0678">Repressor</keyword>
<feature type="binding site" evidence="2">
    <location>
        <position position="194"/>
    </location>
    <ligand>
        <name>biotin</name>
        <dbReference type="ChEBI" id="CHEBI:57586"/>
    </ligand>
</feature>
<dbReference type="AlphaFoldDB" id="A0A1M6MNH8"/>